<feature type="compositionally biased region" description="Basic and acidic residues" evidence="1">
    <location>
        <begin position="15"/>
        <end position="33"/>
    </location>
</feature>
<evidence type="ECO:0000256" key="1">
    <source>
        <dbReference type="SAM" id="MobiDB-lite"/>
    </source>
</evidence>
<evidence type="ECO:0000313" key="2">
    <source>
        <dbReference type="EMBL" id="GMI47438.1"/>
    </source>
</evidence>
<sequence length="116" mass="12684">MPTIEEQIKLAKSARSSDKGKDEKEGQREDANDGVKFGGARAMDEDVYGGATEYNTELMDMEEDSDDNVGDEGSDDDDDDEVIDVGKSIVEEDEPEDSGRDIMEEAREENGSGIVN</sequence>
<proteinExistence type="predicted"/>
<keyword evidence="3" id="KW-1185">Reference proteome</keyword>
<feature type="compositionally biased region" description="Acidic residues" evidence="1">
    <location>
        <begin position="59"/>
        <end position="83"/>
    </location>
</feature>
<evidence type="ECO:0000313" key="3">
    <source>
        <dbReference type="Proteomes" id="UP001165065"/>
    </source>
</evidence>
<comment type="caution">
    <text evidence="2">The sequence shown here is derived from an EMBL/GenBank/DDBJ whole genome shotgun (WGS) entry which is preliminary data.</text>
</comment>
<dbReference type="AlphaFoldDB" id="A0A9W7GN37"/>
<protein>
    <submittedName>
        <fullName evidence="2">Uncharacterized protein</fullName>
    </submittedName>
</protein>
<feature type="compositionally biased region" description="Basic and acidic residues" evidence="1">
    <location>
        <begin position="97"/>
        <end position="110"/>
    </location>
</feature>
<gene>
    <name evidence="2" type="ORF">TrCOL_g7560</name>
</gene>
<reference evidence="3" key="1">
    <citation type="journal article" date="2023" name="Commun. Biol.">
        <title>Genome analysis of Parmales, the sister group of diatoms, reveals the evolutionary specialization of diatoms from phago-mixotrophs to photoautotrophs.</title>
        <authorList>
            <person name="Ban H."/>
            <person name="Sato S."/>
            <person name="Yoshikawa S."/>
            <person name="Yamada K."/>
            <person name="Nakamura Y."/>
            <person name="Ichinomiya M."/>
            <person name="Sato N."/>
            <person name="Blanc-Mathieu R."/>
            <person name="Endo H."/>
            <person name="Kuwata A."/>
            <person name="Ogata H."/>
        </authorList>
    </citation>
    <scope>NUCLEOTIDE SEQUENCE [LARGE SCALE GENOMIC DNA]</scope>
</reference>
<organism evidence="2 3">
    <name type="scientific">Triparma columacea</name>
    <dbReference type="NCBI Taxonomy" id="722753"/>
    <lineage>
        <taxon>Eukaryota</taxon>
        <taxon>Sar</taxon>
        <taxon>Stramenopiles</taxon>
        <taxon>Ochrophyta</taxon>
        <taxon>Bolidophyceae</taxon>
        <taxon>Parmales</taxon>
        <taxon>Triparmaceae</taxon>
        <taxon>Triparma</taxon>
    </lineage>
</organism>
<dbReference type="EMBL" id="BRYA01000343">
    <property type="protein sequence ID" value="GMI47438.1"/>
    <property type="molecule type" value="Genomic_DNA"/>
</dbReference>
<accession>A0A9W7GN37</accession>
<feature type="region of interest" description="Disordered" evidence="1">
    <location>
        <begin position="1"/>
        <end position="116"/>
    </location>
</feature>
<feature type="non-terminal residue" evidence="2">
    <location>
        <position position="116"/>
    </location>
</feature>
<dbReference type="Proteomes" id="UP001165065">
    <property type="component" value="Unassembled WGS sequence"/>
</dbReference>
<name>A0A9W7GN37_9STRA</name>